<feature type="region of interest" description="Disordered" evidence="1">
    <location>
        <begin position="926"/>
        <end position="976"/>
    </location>
</feature>
<evidence type="ECO:0000259" key="4">
    <source>
        <dbReference type="PROSITE" id="PS50948"/>
    </source>
</evidence>
<keyword evidence="2" id="KW-1133">Transmembrane helix</keyword>
<gene>
    <name evidence="7" type="primary">LOC100907584</name>
</gene>
<dbReference type="CDD" id="cd01099">
    <property type="entry name" value="PAN_AP_HGF"/>
    <property type="match status" value="2"/>
</dbReference>
<dbReference type="SUPFAM" id="SSF57414">
    <property type="entry name" value="Hairpin loop containing domain-like"/>
    <property type="match status" value="2"/>
</dbReference>
<evidence type="ECO:0000256" key="2">
    <source>
        <dbReference type="SAM" id="Phobius"/>
    </source>
</evidence>
<feature type="domain" description="Apple" evidence="4">
    <location>
        <begin position="236"/>
        <end position="326"/>
    </location>
</feature>
<dbReference type="GO" id="GO:0009653">
    <property type="term" value="P:anatomical structure morphogenesis"/>
    <property type="evidence" value="ECO:0007669"/>
    <property type="project" value="TreeGrafter"/>
</dbReference>
<organism evidence="6 7">
    <name type="scientific">Galendromus occidentalis</name>
    <name type="common">western predatory mite</name>
    <dbReference type="NCBI Taxonomy" id="34638"/>
    <lineage>
        <taxon>Eukaryota</taxon>
        <taxon>Metazoa</taxon>
        <taxon>Ecdysozoa</taxon>
        <taxon>Arthropoda</taxon>
        <taxon>Chelicerata</taxon>
        <taxon>Arachnida</taxon>
        <taxon>Acari</taxon>
        <taxon>Parasitiformes</taxon>
        <taxon>Mesostigmata</taxon>
        <taxon>Gamasina</taxon>
        <taxon>Phytoseioidea</taxon>
        <taxon>Phytoseiidae</taxon>
        <taxon>Typhlodrominae</taxon>
        <taxon>Galendromus</taxon>
    </lineage>
</organism>
<sequence length="1129" mass="123768">MLKSDMVPLVSFLAALRILTEAQTCNNGLGKLVYERIADTKLRVGFSNRQRSEMITRTAQPIKVLEECIRKCQEDGTSVVTQCLSLDFMPGRLTSATASTPPVFEDSVCYLYYDQSQPDGDESLVEQSNAWHFNEVCLSSGKLQSECPGRLYVFDRTPGYRLESPGDKEVIATNRTDCEDKCLNEFAFSCRSASYDRQTHRCRLSTETKYMNPRDFRPDRNSDYLENLCLPASQMCTTTALILESGKELDGAFEREVVPVRDLTECSNYCTRSLSERGYFCRSFLYQDKARLCTLYDEDPLDFTQGREGVSKPLKPSSGDLYRVLCRGSERAGFTDRSHSSAHGSSHQFHTWSPPYGNTLPPYPHPYPPGPPVSHNFVDGPYPQRRDGFGGSGWSPTHPPYGGYGGYGGGYGGYGGGGGGGGGDYGGGGGGRGGGGGYGSSGYDRWSPGYRSSNYPPWGGGWSDPYGTRFGIHGRTASPASSLPVPAGSTGYGGSGSYLGGGSSPGWTSPYNTPYGPHQPFPPSDPLGPIPPGYGDRCRPSTNAFGRVGYGSRLRSFYIRRALRVERVEDCEAACAEARDIQCRSFNFRVGALSAPGATTSSGSSPPATLRSQLSSSYGSPENCELSDFDSRQLQLSNPSHFDQTSSYDYFERNELAGGGGGGDCLDVSQSCTPDGMEFTLRTVDGFYGRIYTYGFYESCFYDGNGGSVNVLRISRANGFPRCGTQQYGDVMTNIVVVQFNDYVQTARDKKYNLTCLLSGFKEAVVTSNYLDTRIEGPSSKSFRRYPTQIEHLKTQNILTSNVQLRILYRGAPTTTIAVGDFLTFRLEARDKYQFDFYNDFFATDVIAKDPYSGRPFLLIDSRGCPVDLGVFPELHKTPDGALEAEFQAFKLPDSNLLVFQATVRTCRGPCEPVICTNRGRPGTFPSWGRRRRRDVNETVEDANATHPEAAPLTQTEPMNLTTTDAPPQDEMTPPPTEAQEVHELLTVYLSRSDIPSKNVQKEHPVAAAMQKRPTVCVAQAGYYAIMTLLLALVFTLVGVIFGAALIIKRVRMQAKFSGVTGVSSPFFVGGEDGQSSKQYHLTAAPPKHRVHPNAARVVDDMTEPIYTDPSLFEVSRSLTNLTEQGSSK</sequence>
<dbReference type="SMART" id="SM00473">
    <property type="entry name" value="PAN_AP"/>
    <property type="match status" value="2"/>
</dbReference>
<reference evidence="7" key="1">
    <citation type="submission" date="2025-08" db="UniProtKB">
        <authorList>
            <consortium name="RefSeq"/>
        </authorList>
    </citation>
    <scope>IDENTIFICATION</scope>
</reference>
<evidence type="ECO:0000313" key="6">
    <source>
        <dbReference type="Proteomes" id="UP000694867"/>
    </source>
</evidence>
<feature type="domain" description="Apple" evidence="4">
    <location>
        <begin position="147"/>
        <end position="229"/>
    </location>
</feature>
<keyword evidence="2" id="KW-0472">Membrane</keyword>
<dbReference type="SMART" id="SM00241">
    <property type="entry name" value="ZP"/>
    <property type="match status" value="1"/>
</dbReference>
<feature type="domain" description="Apple" evidence="4">
    <location>
        <begin position="538"/>
        <end position="655"/>
    </location>
</feature>
<name>A0AAJ7SIG0_9ACAR</name>
<feature type="compositionally biased region" description="Polar residues" evidence="1">
    <location>
        <begin position="611"/>
        <end position="620"/>
    </location>
</feature>
<dbReference type="InterPro" id="IPR003609">
    <property type="entry name" value="Pan_app"/>
</dbReference>
<evidence type="ECO:0000259" key="5">
    <source>
        <dbReference type="PROSITE" id="PS51034"/>
    </source>
</evidence>
<feature type="region of interest" description="Disordered" evidence="1">
    <location>
        <begin position="596"/>
        <end position="622"/>
    </location>
</feature>
<proteinExistence type="predicted"/>
<feature type="chain" id="PRO_5042619321" evidence="3">
    <location>
        <begin position="23"/>
        <end position="1129"/>
    </location>
</feature>
<dbReference type="GeneID" id="100907584"/>
<feature type="compositionally biased region" description="Polar residues" evidence="1">
    <location>
        <begin position="953"/>
        <end position="966"/>
    </location>
</feature>
<feature type="signal peptide" evidence="3">
    <location>
        <begin position="1"/>
        <end position="22"/>
    </location>
</feature>
<keyword evidence="3" id="KW-0732">Signal</keyword>
<dbReference type="Gene3D" id="3.50.4.10">
    <property type="entry name" value="Hepatocyte Growth Factor"/>
    <property type="match status" value="3"/>
</dbReference>
<feature type="compositionally biased region" description="Low complexity" evidence="1">
    <location>
        <begin position="596"/>
        <end position="610"/>
    </location>
</feature>
<keyword evidence="2" id="KW-0812">Transmembrane</keyword>
<evidence type="ECO:0000313" key="7">
    <source>
        <dbReference type="RefSeq" id="XP_028968665.1"/>
    </source>
</evidence>
<dbReference type="PROSITE" id="PS51034">
    <property type="entry name" value="ZP_2"/>
    <property type="match status" value="1"/>
</dbReference>
<dbReference type="PROSITE" id="PS50948">
    <property type="entry name" value="PAN"/>
    <property type="match status" value="4"/>
</dbReference>
<dbReference type="Proteomes" id="UP000694867">
    <property type="component" value="Unplaced"/>
</dbReference>
<evidence type="ECO:0000256" key="1">
    <source>
        <dbReference type="SAM" id="MobiDB-lite"/>
    </source>
</evidence>
<accession>A0AAJ7SIG0</accession>
<feature type="domain" description="ZP" evidence="5">
    <location>
        <begin position="671"/>
        <end position="923"/>
    </location>
</feature>
<dbReference type="AlphaFoldDB" id="A0AAJ7SIG0"/>
<dbReference type="PANTHER" id="PTHR47327:SF9">
    <property type="entry name" value="NO MECHANORECEPTOR POTENTIAL A, ISOFORM A"/>
    <property type="match status" value="1"/>
</dbReference>
<dbReference type="Pfam" id="PF00024">
    <property type="entry name" value="PAN_1"/>
    <property type="match status" value="3"/>
</dbReference>
<dbReference type="PANTHER" id="PTHR47327">
    <property type="entry name" value="FI18240P1-RELATED"/>
    <property type="match status" value="1"/>
</dbReference>
<feature type="domain" description="Apple" evidence="4">
    <location>
        <begin position="25"/>
        <end position="137"/>
    </location>
</feature>
<dbReference type="InterPro" id="IPR001507">
    <property type="entry name" value="ZP_dom"/>
</dbReference>
<dbReference type="InterPro" id="IPR052774">
    <property type="entry name" value="Celegans_DevNeuronal_Protein"/>
</dbReference>
<protein>
    <submittedName>
        <fullName evidence="7">Uncharacterized protein LOC100907584</fullName>
    </submittedName>
</protein>
<keyword evidence="6" id="KW-1185">Reference proteome</keyword>
<feature type="transmembrane region" description="Helical" evidence="2">
    <location>
        <begin position="1021"/>
        <end position="1048"/>
    </location>
</feature>
<dbReference type="CTD" id="45587"/>
<evidence type="ECO:0000256" key="3">
    <source>
        <dbReference type="SAM" id="SignalP"/>
    </source>
</evidence>
<dbReference type="KEGG" id="goe:100907584"/>
<dbReference type="RefSeq" id="XP_028968665.1">
    <property type="nucleotide sequence ID" value="XM_029112832.1"/>
</dbReference>